<feature type="domain" description="PRC-barrel" evidence="2">
    <location>
        <begin position="50"/>
        <end position="117"/>
    </location>
</feature>
<dbReference type="InterPro" id="IPR027275">
    <property type="entry name" value="PRC-brl_dom"/>
</dbReference>
<keyword evidence="4" id="KW-1185">Reference proteome</keyword>
<keyword evidence="1" id="KW-0732">Signal</keyword>
<feature type="signal peptide" evidence="1">
    <location>
        <begin position="1"/>
        <end position="26"/>
    </location>
</feature>
<comment type="caution">
    <text evidence="3">The sequence shown here is derived from an EMBL/GenBank/DDBJ whole genome shotgun (WGS) entry which is preliminary data.</text>
</comment>
<evidence type="ECO:0000256" key="1">
    <source>
        <dbReference type="SAM" id="SignalP"/>
    </source>
</evidence>
<gene>
    <name evidence="3" type="ORF">Pla100_14690</name>
</gene>
<dbReference type="OrthoDB" id="286778at2"/>
<organism evidence="3 4">
    <name type="scientific">Neorhodopirellula pilleata</name>
    <dbReference type="NCBI Taxonomy" id="2714738"/>
    <lineage>
        <taxon>Bacteria</taxon>
        <taxon>Pseudomonadati</taxon>
        <taxon>Planctomycetota</taxon>
        <taxon>Planctomycetia</taxon>
        <taxon>Pirellulales</taxon>
        <taxon>Pirellulaceae</taxon>
        <taxon>Neorhodopirellula</taxon>
    </lineage>
</organism>
<evidence type="ECO:0000313" key="3">
    <source>
        <dbReference type="EMBL" id="TWU01734.1"/>
    </source>
</evidence>
<evidence type="ECO:0000259" key="2">
    <source>
        <dbReference type="Pfam" id="PF05239"/>
    </source>
</evidence>
<name>A0A5C6AU94_9BACT</name>
<dbReference type="AlphaFoldDB" id="A0A5C6AU94"/>
<protein>
    <submittedName>
        <fullName evidence="3">PRC-barrel domain protein</fullName>
    </submittedName>
</protein>
<evidence type="ECO:0000313" key="4">
    <source>
        <dbReference type="Proteomes" id="UP000316213"/>
    </source>
</evidence>
<dbReference type="Pfam" id="PF05239">
    <property type="entry name" value="PRC"/>
    <property type="match status" value="1"/>
</dbReference>
<dbReference type="Gene3D" id="2.30.30.240">
    <property type="entry name" value="PRC-barrel domain"/>
    <property type="match status" value="1"/>
</dbReference>
<dbReference type="PANTHER" id="PTHR36505:SF1">
    <property type="entry name" value="BLR1072 PROTEIN"/>
    <property type="match status" value="1"/>
</dbReference>
<dbReference type="PANTHER" id="PTHR36505">
    <property type="entry name" value="BLR1072 PROTEIN"/>
    <property type="match status" value="1"/>
</dbReference>
<dbReference type="Proteomes" id="UP000316213">
    <property type="component" value="Unassembled WGS sequence"/>
</dbReference>
<dbReference type="RefSeq" id="WP_146576976.1">
    <property type="nucleotide sequence ID" value="NZ_SJPM01000002.1"/>
</dbReference>
<reference evidence="3 4" key="1">
    <citation type="submission" date="2019-02" db="EMBL/GenBank/DDBJ databases">
        <title>Deep-cultivation of Planctomycetes and their phenomic and genomic characterization uncovers novel biology.</title>
        <authorList>
            <person name="Wiegand S."/>
            <person name="Jogler M."/>
            <person name="Boedeker C."/>
            <person name="Pinto D."/>
            <person name="Vollmers J."/>
            <person name="Rivas-Marin E."/>
            <person name="Kohn T."/>
            <person name="Peeters S.H."/>
            <person name="Heuer A."/>
            <person name="Rast P."/>
            <person name="Oberbeckmann S."/>
            <person name="Bunk B."/>
            <person name="Jeske O."/>
            <person name="Meyerdierks A."/>
            <person name="Storesund J.E."/>
            <person name="Kallscheuer N."/>
            <person name="Luecker S."/>
            <person name="Lage O.M."/>
            <person name="Pohl T."/>
            <person name="Merkel B.J."/>
            <person name="Hornburger P."/>
            <person name="Mueller R.-W."/>
            <person name="Bruemmer F."/>
            <person name="Labrenz M."/>
            <person name="Spormann A.M."/>
            <person name="Op Den Camp H."/>
            <person name="Overmann J."/>
            <person name="Amann R."/>
            <person name="Jetten M.S.M."/>
            <person name="Mascher T."/>
            <person name="Medema M.H."/>
            <person name="Devos D.P."/>
            <person name="Kaster A.-K."/>
            <person name="Ovreas L."/>
            <person name="Rohde M."/>
            <person name="Galperin M.Y."/>
            <person name="Jogler C."/>
        </authorList>
    </citation>
    <scope>NUCLEOTIDE SEQUENCE [LARGE SCALE GENOMIC DNA]</scope>
    <source>
        <strain evidence="3 4">Pla100</strain>
    </source>
</reference>
<proteinExistence type="predicted"/>
<feature type="chain" id="PRO_5022970813" evidence="1">
    <location>
        <begin position="27"/>
        <end position="176"/>
    </location>
</feature>
<dbReference type="EMBL" id="SJPM01000002">
    <property type="protein sequence ID" value="TWU01734.1"/>
    <property type="molecule type" value="Genomic_DNA"/>
</dbReference>
<accession>A0A5C6AU94</accession>
<sequence precursor="true">MKRFTHSLAVCSIAAFSFNALSSVSADEHEVGRTSGSAVGTLDDVTAVGQIRASQLIGQNIYNKAEESIGEINDVVMDASTGKIAYVAVSYGGMFGLGDSLFAVPFKAFKCTKEQDGDDYHLCLDVTKQQLENAKGFNQDRWPSAADKQFMAGLNKMYNVKGNAHSHSGVHSDIEQ</sequence>
<dbReference type="InterPro" id="IPR011033">
    <property type="entry name" value="PRC_barrel-like_sf"/>
</dbReference>
<dbReference type="SUPFAM" id="SSF50346">
    <property type="entry name" value="PRC-barrel domain"/>
    <property type="match status" value="1"/>
</dbReference>